<dbReference type="Pfam" id="PF00589">
    <property type="entry name" value="Phage_integrase"/>
    <property type="match status" value="1"/>
</dbReference>
<keyword evidence="3" id="KW-0238">DNA-binding</keyword>
<evidence type="ECO:0000259" key="5">
    <source>
        <dbReference type="PROSITE" id="PS51898"/>
    </source>
</evidence>
<dbReference type="InterPro" id="IPR010998">
    <property type="entry name" value="Integrase_recombinase_N"/>
</dbReference>
<dbReference type="InterPro" id="IPR011010">
    <property type="entry name" value="DNA_brk_join_enz"/>
</dbReference>
<accession>A0A1H3U7J9</accession>
<dbReference type="Pfam" id="PF13356">
    <property type="entry name" value="Arm-DNA-bind_3"/>
    <property type="match status" value="1"/>
</dbReference>
<protein>
    <submittedName>
        <fullName evidence="6">Integrase</fullName>
    </submittedName>
</protein>
<evidence type="ECO:0000256" key="1">
    <source>
        <dbReference type="ARBA" id="ARBA00008857"/>
    </source>
</evidence>
<dbReference type="InterPro" id="IPR013762">
    <property type="entry name" value="Integrase-like_cat_sf"/>
</dbReference>
<keyword evidence="2" id="KW-0229">DNA integration</keyword>
<proteinExistence type="inferred from homology"/>
<dbReference type="SUPFAM" id="SSF56349">
    <property type="entry name" value="DNA breaking-rejoining enzymes"/>
    <property type="match status" value="1"/>
</dbReference>
<dbReference type="Proteomes" id="UP000182902">
    <property type="component" value="Unassembled WGS sequence"/>
</dbReference>
<feature type="domain" description="Tyr recombinase" evidence="5">
    <location>
        <begin position="260"/>
        <end position="437"/>
    </location>
</feature>
<dbReference type="Pfam" id="PF22022">
    <property type="entry name" value="Phage_int_M"/>
    <property type="match status" value="1"/>
</dbReference>
<evidence type="ECO:0000256" key="3">
    <source>
        <dbReference type="ARBA" id="ARBA00023125"/>
    </source>
</evidence>
<dbReference type="NCBIfam" id="NF007246">
    <property type="entry name" value="PRK09692.1"/>
    <property type="match status" value="1"/>
</dbReference>
<dbReference type="PANTHER" id="PTHR30629:SF6">
    <property type="entry name" value="PROPHAGE INTEGRASE INTA-RELATED"/>
    <property type="match status" value="1"/>
</dbReference>
<evidence type="ECO:0000313" key="6">
    <source>
        <dbReference type="EMBL" id="SDZ58257.1"/>
    </source>
</evidence>
<keyword evidence="4" id="KW-0233">DNA recombination</keyword>
<dbReference type="InterPro" id="IPR053876">
    <property type="entry name" value="Phage_int_M"/>
</dbReference>
<dbReference type="InterPro" id="IPR050808">
    <property type="entry name" value="Phage_Integrase"/>
</dbReference>
<evidence type="ECO:0000256" key="4">
    <source>
        <dbReference type="ARBA" id="ARBA00023172"/>
    </source>
</evidence>
<dbReference type="CDD" id="cd00801">
    <property type="entry name" value="INT_P4_C"/>
    <property type="match status" value="1"/>
</dbReference>
<sequence length="468" mass="53248">MCLKSSKYGRFRAIAGFRGFLSSGRFGIPNGIPGYPALILGIPKGVMEYFSCALKPPRLSDRQLKAVKPKDKDYVLTDGDGLQLRVRVNRSMQWNFNYRHPVTKNRINMALGSYPEVSLAQARKKTVEARELLAQGVDPNAQRNELQEAKRAETEHTFENVATAWFELKKDSVTPAYAEDIWRSLTLHVFPSMKSTPLSEVSAPMVIKLLRPIEAKGSLETVKRVSQRLNEIMTYGVNSGMIFANPLSGIRAVFKKPKKENMAALPPDELPELMMEIANASIKRTTRCLIEWQLHTMTRPAEAATTRWADIDFDKRIWTIPPERMKKRRPHTIPLTEHALSLLETLKHHSGHREYVFPSDRNPRTHANSQTANMALKRMGFQDRLVSHGMRSMASTILNEHGWDPELIEVALAHVDKDEVRSAYNQAIIERRRPMMAWWSEHLQKAATGSLSATAINYTRDFNVVPIR</sequence>
<reference evidence="6 7" key="1">
    <citation type="submission" date="2016-10" db="EMBL/GenBank/DDBJ databases">
        <authorList>
            <person name="de Groot N.N."/>
        </authorList>
    </citation>
    <scope>NUCLEOTIDE SEQUENCE [LARGE SCALE GENOMIC DNA]</scope>
    <source>
        <strain evidence="6 7">ICMP 14252</strain>
    </source>
</reference>
<dbReference type="InterPro" id="IPR025166">
    <property type="entry name" value="Integrase_DNA_bind_dom"/>
</dbReference>
<organism evidence="6 7">
    <name type="scientific">Pseudomonas salomonii</name>
    <dbReference type="NCBI Taxonomy" id="191391"/>
    <lineage>
        <taxon>Bacteria</taxon>
        <taxon>Pseudomonadati</taxon>
        <taxon>Pseudomonadota</taxon>
        <taxon>Gammaproteobacteria</taxon>
        <taxon>Pseudomonadales</taxon>
        <taxon>Pseudomonadaceae</taxon>
        <taxon>Pseudomonas</taxon>
    </lineage>
</organism>
<evidence type="ECO:0000256" key="2">
    <source>
        <dbReference type="ARBA" id="ARBA00022908"/>
    </source>
</evidence>
<dbReference type="InterPro" id="IPR002104">
    <property type="entry name" value="Integrase_catalytic"/>
</dbReference>
<dbReference type="GO" id="GO:0003677">
    <property type="term" value="F:DNA binding"/>
    <property type="evidence" value="ECO:0007669"/>
    <property type="project" value="UniProtKB-KW"/>
</dbReference>
<comment type="similarity">
    <text evidence="1">Belongs to the 'phage' integrase family.</text>
</comment>
<gene>
    <name evidence="6" type="ORF">SAMN05216247_11374</name>
</gene>
<name>A0A1H3U7J9_9PSED</name>
<dbReference type="AlphaFoldDB" id="A0A1H3U7J9"/>
<dbReference type="EMBL" id="FNOX01000013">
    <property type="protein sequence ID" value="SDZ58257.1"/>
    <property type="molecule type" value="Genomic_DNA"/>
</dbReference>
<dbReference type="GO" id="GO:0006310">
    <property type="term" value="P:DNA recombination"/>
    <property type="evidence" value="ECO:0007669"/>
    <property type="project" value="UniProtKB-KW"/>
</dbReference>
<dbReference type="PANTHER" id="PTHR30629">
    <property type="entry name" value="PROPHAGE INTEGRASE"/>
    <property type="match status" value="1"/>
</dbReference>
<dbReference type="InterPro" id="IPR038488">
    <property type="entry name" value="Integrase_DNA-bd_sf"/>
</dbReference>
<dbReference type="GO" id="GO:0015074">
    <property type="term" value="P:DNA integration"/>
    <property type="evidence" value="ECO:0007669"/>
    <property type="project" value="UniProtKB-KW"/>
</dbReference>
<dbReference type="PROSITE" id="PS51898">
    <property type="entry name" value="TYR_RECOMBINASE"/>
    <property type="match status" value="1"/>
</dbReference>
<dbReference type="Gene3D" id="3.30.160.390">
    <property type="entry name" value="Integrase, DNA-binding domain"/>
    <property type="match status" value="1"/>
</dbReference>
<dbReference type="Gene3D" id="1.10.443.10">
    <property type="entry name" value="Intergrase catalytic core"/>
    <property type="match status" value="1"/>
</dbReference>
<dbReference type="Gene3D" id="1.10.150.130">
    <property type="match status" value="1"/>
</dbReference>
<evidence type="ECO:0000313" key="7">
    <source>
        <dbReference type="Proteomes" id="UP000182902"/>
    </source>
</evidence>